<name>A0A923I5J9_9BURK</name>
<comment type="caution">
    <text evidence="3">The sequence shown here is derived from an EMBL/GenBank/DDBJ whole genome shotgun (WGS) entry which is preliminary data.</text>
</comment>
<reference evidence="3" key="1">
    <citation type="submission" date="2020-08" db="EMBL/GenBank/DDBJ databases">
        <title>Novel species isolated from subtropical streams in China.</title>
        <authorList>
            <person name="Lu H."/>
        </authorList>
    </citation>
    <scope>NUCLEOTIDE SEQUENCE</scope>
    <source>
        <strain evidence="3">CY7W</strain>
    </source>
</reference>
<dbReference type="SUPFAM" id="SSF109604">
    <property type="entry name" value="HD-domain/PDEase-like"/>
    <property type="match status" value="1"/>
</dbReference>
<evidence type="ECO:0000256" key="1">
    <source>
        <dbReference type="SAM" id="MobiDB-lite"/>
    </source>
</evidence>
<feature type="domain" description="HDOD" evidence="2">
    <location>
        <begin position="94"/>
        <end position="283"/>
    </location>
</feature>
<dbReference type="EMBL" id="JACOGG010000001">
    <property type="protein sequence ID" value="MBC3933973.1"/>
    <property type="molecule type" value="Genomic_DNA"/>
</dbReference>
<feature type="region of interest" description="Disordered" evidence="1">
    <location>
        <begin position="15"/>
        <end position="38"/>
    </location>
</feature>
<evidence type="ECO:0000313" key="4">
    <source>
        <dbReference type="Proteomes" id="UP000612361"/>
    </source>
</evidence>
<evidence type="ECO:0000313" key="3">
    <source>
        <dbReference type="EMBL" id="MBC3933973.1"/>
    </source>
</evidence>
<sequence length="345" mass="37438">MKALLLRLFGLPTQGDAATSPATASVQTTPAATEPALPSPDLSLQWQLPARQLAQFNQWMLGPHLGAPSPYTERAVLAALDRVLHSELSGSQLIPRVPSVLPQLLKSLRDENITAGDLAQQIAKDVVLVAELMAEVNSSCYQSSQKINSLDKAVQLLGLNGLRMLIARNAFRPLIQAQSGHLTNALAPLIWEYTEKTAQACRLLALQRGLDEFTAFLAGLLRHVGFIIALRTIDQTGVTQQLPASARFQQNLMEQALLLSVHVGRQWHFPETVLAAVLQADTPAASDVAGSEALSNCVRQALQLTQLYLLQRAEILATEEIEKMFAQMPQLLACCTGLQSAMDIS</sequence>
<dbReference type="AlphaFoldDB" id="A0A923I5J9"/>
<protein>
    <submittedName>
        <fullName evidence="3">HDOD domain-containing protein</fullName>
    </submittedName>
</protein>
<dbReference type="PROSITE" id="PS51833">
    <property type="entry name" value="HDOD"/>
    <property type="match status" value="1"/>
</dbReference>
<keyword evidence="4" id="KW-1185">Reference proteome</keyword>
<dbReference type="RefSeq" id="WP_186879603.1">
    <property type="nucleotide sequence ID" value="NZ_JACOGG010000001.1"/>
</dbReference>
<feature type="compositionally biased region" description="Polar residues" evidence="1">
    <location>
        <begin position="16"/>
        <end position="31"/>
    </location>
</feature>
<evidence type="ECO:0000259" key="2">
    <source>
        <dbReference type="PROSITE" id="PS51833"/>
    </source>
</evidence>
<proteinExistence type="predicted"/>
<dbReference type="PANTHER" id="PTHR33525">
    <property type="match status" value="1"/>
</dbReference>
<dbReference type="PANTHER" id="PTHR33525:SF6">
    <property type="entry name" value="HDOD DOMAIN-CONTAINING PROTEIN"/>
    <property type="match status" value="1"/>
</dbReference>
<dbReference type="InterPro" id="IPR052340">
    <property type="entry name" value="RNase_Y/CdgJ"/>
</dbReference>
<dbReference type="Pfam" id="PF08668">
    <property type="entry name" value="HDOD"/>
    <property type="match status" value="1"/>
</dbReference>
<organism evidence="3 4">
    <name type="scientific">Undibacterium rugosum</name>
    <dbReference type="NCBI Taxonomy" id="2762291"/>
    <lineage>
        <taxon>Bacteria</taxon>
        <taxon>Pseudomonadati</taxon>
        <taxon>Pseudomonadota</taxon>
        <taxon>Betaproteobacteria</taxon>
        <taxon>Burkholderiales</taxon>
        <taxon>Oxalobacteraceae</taxon>
        <taxon>Undibacterium</taxon>
    </lineage>
</organism>
<dbReference type="InterPro" id="IPR013976">
    <property type="entry name" value="HDOD"/>
</dbReference>
<gene>
    <name evidence="3" type="ORF">H8K47_01245</name>
</gene>
<dbReference type="Proteomes" id="UP000612361">
    <property type="component" value="Unassembled WGS sequence"/>
</dbReference>
<dbReference type="Gene3D" id="1.10.3210.10">
    <property type="entry name" value="Hypothetical protein af1432"/>
    <property type="match status" value="1"/>
</dbReference>
<accession>A0A923I5J9</accession>